<evidence type="ECO:0000313" key="3">
    <source>
        <dbReference type="Proteomes" id="UP001412239"/>
    </source>
</evidence>
<feature type="transmembrane region" description="Helical" evidence="1">
    <location>
        <begin position="46"/>
        <end position="68"/>
    </location>
</feature>
<evidence type="ECO:0000256" key="1">
    <source>
        <dbReference type="SAM" id="Phobius"/>
    </source>
</evidence>
<dbReference type="Proteomes" id="UP001412239">
    <property type="component" value="Unassembled WGS sequence"/>
</dbReference>
<keyword evidence="1" id="KW-1133">Transmembrane helix</keyword>
<gene>
    <name evidence="2" type="ORF">GSTUAT00006052001</name>
</gene>
<dbReference type="InterPro" id="IPR036259">
    <property type="entry name" value="MFS_trans_sf"/>
</dbReference>
<reference evidence="2" key="1">
    <citation type="submission" date="2015-10" db="EMBL/GenBank/DDBJ databases">
        <authorList>
            <person name="Regsiter A."/>
            <person name="william w."/>
        </authorList>
    </citation>
    <scope>NUCLEOTIDE SEQUENCE</scope>
    <source>
        <strain evidence="2">Montdore</strain>
    </source>
</reference>
<dbReference type="EMBL" id="LN891067">
    <property type="protein sequence ID" value="CUS09862.1"/>
    <property type="molecule type" value="Genomic_DNA"/>
</dbReference>
<dbReference type="Gene3D" id="1.20.1250.20">
    <property type="entry name" value="MFS general substrate transporter like domains"/>
    <property type="match status" value="1"/>
</dbReference>
<feature type="transmembrane region" description="Helical" evidence="1">
    <location>
        <begin position="21"/>
        <end position="40"/>
    </location>
</feature>
<proteinExistence type="predicted"/>
<feature type="non-terminal residue" evidence="2">
    <location>
        <position position="92"/>
    </location>
</feature>
<evidence type="ECO:0000313" key="2">
    <source>
        <dbReference type="EMBL" id="CUS09862.1"/>
    </source>
</evidence>
<organism evidence="2 3">
    <name type="scientific">Tuber aestivum</name>
    <name type="common">summer truffle</name>
    <dbReference type="NCBI Taxonomy" id="59557"/>
    <lineage>
        <taxon>Eukaryota</taxon>
        <taxon>Fungi</taxon>
        <taxon>Dikarya</taxon>
        <taxon>Ascomycota</taxon>
        <taxon>Pezizomycotina</taxon>
        <taxon>Pezizomycetes</taxon>
        <taxon>Pezizales</taxon>
        <taxon>Tuberaceae</taxon>
        <taxon>Tuber</taxon>
    </lineage>
</organism>
<name>A0A292PQE9_9PEZI</name>
<accession>A0A292PQE9</accession>
<keyword evidence="1" id="KW-0812">Transmembrane</keyword>
<protein>
    <submittedName>
        <fullName evidence="2">Uncharacterized protein</fullName>
    </submittedName>
</protein>
<dbReference type="AlphaFoldDB" id="A0A292PQE9"/>
<sequence length="92" mass="9963">VGGLEYAYTKVPTNMNSPITSLFLLANAVSSALGIAVSTASVHPKLVWRFSGLSIATAVAGIAFWVLFRCYNDTEEAMNAARREEQQEVPRS</sequence>
<feature type="non-terminal residue" evidence="2">
    <location>
        <position position="1"/>
    </location>
</feature>
<keyword evidence="1" id="KW-0472">Membrane</keyword>
<keyword evidence="3" id="KW-1185">Reference proteome</keyword>